<dbReference type="InterPro" id="IPR026444">
    <property type="entry name" value="Secre_tail"/>
</dbReference>
<dbReference type="NCBIfam" id="TIGR04183">
    <property type="entry name" value="Por_Secre_tail"/>
    <property type="match status" value="1"/>
</dbReference>
<comment type="similarity">
    <text evidence="1 2">Belongs to the peptidase S8 family.</text>
</comment>
<name>A0A246FJG5_9BACT</name>
<dbReference type="InterPro" id="IPR051048">
    <property type="entry name" value="Peptidase_S8/S53_subtilisin"/>
</dbReference>
<reference evidence="5 6" key="1">
    <citation type="submission" date="2017-06" db="EMBL/GenBank/DDBJ databases">
        <title>Hymenobacter amundsenii sp. nov. isolated from regoliths in Antarctica.</title>
        <authorList>
            <person name="Sedlacek I."/>
            <person name="Kralova S."/>
            <person name="Pantucek R."/>
            <person name="Svec P."/>
            <person name="Holochova P."/>
            <person name="Stankova E."/>
            <person name="Vrbovska V."/>
            <person name="Busse H.-J."/>
        </authorList>
    </citation>
    <scope>NUCLEOTIDE SEQUENCE [LARGE SCALE GENOMIC DNA]</scope>
    <source>
        <strain evidence="5 6">CCM 8682</strain>
    </source>
</reference>
<keyword evidence="6" id="KW-1185">Reference proteome</keyword>
<sequence>MVFLVIFDCGNSGCRTPPRCFRHNHCARMSTASFCHVGRLLLFFLVSSTTAELAYGQAPAAATSRPAPVQRLAPGLQAAATGRVLRVSVTDEAAFRQWLARTSPQATALAEPHHAGLLRVWGLAAGTLAACPWVGFVEAADRLARPERELGAADFGANKVTAVHARYPTLTGLGLTVSVKESPLDVADLDFKGRLLDPDPLASLLNSHSTIMATIIAGGGNSSPDGRGVAWRARIAQASYDNLLPDDGAQLAAQQVSVQNHSYGVSVENFYGLEARAYDEQARQYPNLLHVFSSGNSGHLPAPAGPYAGLDSLGNLTGEFKNAKNSLSVGATDGLGQVNPRSSRGPAADGRVKPELVAYGDGGSSDAAALVSGISLLVQQAHQQRRSGVMPAAALVRAALLNTADDVGRPQVDFIAGYGQADALGAVQTMLEGRFVEGTAITGQERVFTITVPAGTHRLKVTLAWTDPEAAVNAATTLINDLDLTLRRPATGQQWLPWTLSAYPHPDSLARPARRRSNHRDNAEQITLDLPVAGTYELRVRGYQVPQGPQAFSVAYEFESGLTWIAPTKTNNLKAATTELLRWQWAGPATAARLEYRPLGQTAWSTLSSTVNLTDKLFRWATPATTQPGQLRLVAGSTTVVSDTFFVGRPLALSVAYSCPQEALLTWRRVPGATQYQVYALGATHLESFRRLTDTVLVLTTNELTARYFAVAPVMRGRVGPRGASEDVQQEDHGCYVRSFVPRLLVTDTVRFDLTLGSTFRLQAVTLERQLPDGSFVGVQTFEPVPGTTLALADPAAPAGYSRYRASLSLSNGATVYSQQERVFRVTAAPEVLVYPVPVVAGEPLRIVLPPDQAADVRVFDLTGRLHLSETVEVGIIKRIATGTLLPGTYLLRIRLRSGAEITRRITVL</sequence>
<dbReference type="SUPFAM" id="SSF49785">
    <property type="entry name" value="Galactose-binding domain-like"/>
    <property type="match status" value="1"/>
</dbReference>
<dbReference type="Proteomes" id="UP000197277">
    <property type="component" value="Unassembled WGS sequence"/>
</dbReference>
<dbReference type="InterPro" id="IPR036852">
    <property type="entry name" value="Peptidase_S8/S53_dom_sf"/>
</dbReference>
<dbReference type="GO" id="GO:0006508">
    <property type="term" value="P:proteolysis"/>
    <property type="evidence" value="ECO:0007669"/>
    <property type="project" value="InterPro"/>
</dbReference>
<evidence type="ECO:0000256" key="1">
    <source>
        <dbReference type="ARBA" id="ARBA00011073"/>
    </source>
</evidence>
<comment type="caution">
    <text evidence="2">Lacks conserved residue(s) required for the propagation of feature annotation.</text>
</comment>
<evidence type="ECO:0000313" key="5">
    <source>
        <dbReference type="EMBL" id="OWP62706.1"/>
    </source>
</evidence>
<evidence type="ECO:0000259" key="4">
    <source>
        <dbReference type="Pfam" id="PF04151"/>
    </source>
</evidence>
<dbReference type="GO" id="GO:0004252">
    <property type="term" value="F:serine-type endopeptidase activity"/>
    <property type="evidence" value="ECO:0007669"/>
    <property type="project" value="InterPro"/>
</dbReference>
<dbReference type="PANTHER" id="PTHR43399:SF4">
    <property type="entry name" value="CELL WALL-ASSOCIATED PROTEASE"/>
    <property type="match status" value="1"/>
</dbReference>
<dbReference type="InterPro" id="IPR000209">
    <property type="entry name" value="Peptidase_S8/S53_dom"/>
</dbReference>
<evidence type="ECO:0000313" key="6">
    <source>
        <dbReference type="Proteomes" id="UP000197277"/>
    </source>
</evidence>
<dbReference type="Pfam" id="PF00082">
    <property type="entry name" value="Peptidase_S8"/>
    <property type="match status" value="1"/>
</dbReference>
<dbReference type="PROSITE" id="PS51892">
    <property type="entry name" value="SUBTILASE"/>
    <property type="match status" value="1"/>
</dbReference>
<dbReference type="InterPro" id="IPR008979">
    <property type="entry name" value="Galactose-bd-like_sf"/>
</dbReference>
<dbReference type="SUPFAM" id="SSF52743">
    <property type="entry name" value="Subtilisin-like"/>
    <property type="match status" value="1"/>
</dbReference>
<gene>
    <name evidence="5" type="ORF">CDA63_13110</name>
</gene>
<accession>A0A246FJG5</accession>
<dbReference type="OrthoDB" id="9792152at2"/>
<dbReference type="PANTHER" id="PTHR43399">
    <property type="entry name" value="SUBTILISIN-RELATED"/>
    <property type="match status" value="1"/>
</dbReference>
<evidence type="ECO:0000256" key="2">
    <source>
        <dbReference type="PROSITE-ProRule" id="PRU01240"/>
    </source>
</evidence>
<proteinExistence type="inferred from homology"/>
<evidence type="ECO:0000259" key="3">
    <source>
        <dbReference type="Pfam" id="PF00082"/>
    </source>
</evidence>
<dbReference type="InterPro" id="IPR007280">
    <property type="entry name" value="Peptidase_C_arc/bac"/>
</dbReference>
<comment type="caution">
    <text evidence="5">The sequence shown here is derived from an EMBL/GenBank/DDBJ whole genome shotgun (WGS) entry which is preliminary data.</text>
</comment>
<dbReference type="Gene3D" id="2.60.120.380">
    <property type="match status" value="1"/>
</dbReference>
<dbReference type="EMBL" id="NIRR01000021">
    <property type="protein sequence ID" value="OWP62706.1"/>
    <property type="molecule type" value="Genomic_DNA"/>
</dbReference>
<organism evidence="5 6">
    <name type="scientific">Hymenobacter amundsenii</name>
    <dbReference type="NCBI Taxonomy" id="2006685"/>
    <lineage>
        <taxon>Bacteria</taxon>
        <taxon>Pseudomonadati</taxon>
        <taxon>Bacteroidota</taxon>
        <taxon>Cytophagia</taxon>
        <taxon>Cytophagales</taxon>
        <taxon>Hymenobacteraceae</taxon>
        <taxon>Hymenobacter</taxon>
    </lineage>
</organism>
<dbReference type="AlphaFoldDB" id="A0A246FJG5"/>
<dbReference type="Pfam" id="PF04151">
    <property type="entry name" value="PPC"/>
    <property type="match status" value="1"/>
</dbReference>
<dbReference type="Gene3D" id="3.40.50.200">
    <property type="entry name" value="Peptidase S8/S53 domain"/>
    <property type="match status" value="1"/>
</dbReference>
<feature type="domain" description="Peptidase C-terminal archaeal/bacterial" evidence="4">
    <location>
        <begin position="446"/>
        <end position="542"/>
    </location>
</feature>
<protein>
    <submittedName>
        <fullName evidence="5">Uncharacterized protein</fullName>
    </submittedName>
</protein>
<feature type="domain" description="Peptidase S8/S53" evidence="3">
    <location>
        <begin position="176"/>
        <end position="419"/>
    </location>
</feature>